<organism evidence="1">
    <name type="scientific">Anguilla anguilla</name>
    <name type="common">European freshwater eel</name>
    <name type="synonym">Muraena anguilla</name>
    <dbReference type="NCBI Taxonomy" id="7936"/>
    <lineage>
        <taxon>Eukaryota</taxon>
        <taxon>Metazoa</taxon>
        <taxon>Chordata</taxon>
        <taxon>Craniata</taxon>
        <taxon>Vertebrata</taxon>
        <taxon>Euteleostomi</taxon>
        <taxon>Actinopterygii</taxon>
        <taxon>Neopterygii</taxon>
        <taxon>Teleostei</taxon>
        <taxon>Anguilliformes</taxon>
        <taxon>Anguillidae</taxon>
        <taxon>Anguilla</taxon>
    </lineage>
</organism>
<name>A0A0E9PIL2_ANGAN</name>
<reference evidence="1" key="1">
    <citation type="submission" date="2014-11" db="EMBL/GenBank/DDBJ databases">
        <authorList>
            <person name="Amaro Gonzalez C."/>
        </authorList>
    </citation>
    <scope>NUCLEOTIDE SEQUENCE</scope>
</reference>
<protein>
    <submittedName>
        <fullName evidence="1">Uncharacterized protein</fullName>
    </submittedName>
</protein>
<accession>A0A0E9PIL2</accession>
<reference evidence="1" key="2">
    <citation type="journal article" date="2015" name="Fish Shellfish Immunol.">
        <title>Early steps in the European eel (Anguilla anguilla)-Vibrio vulnificus interaction in the gills: Role of the RtxA13 toxin.</title>
        <authorList>
            <person name="Callol A."/>
            <person name="Pajuelo D."/>
            <person name="Ebbesson L."/>
            <person name="Teles M."/>
            <person name="MacKenzie S."/>
            <person name="Amaro C."/>
        </authorList>
    </citation>
    <scope>NUCLEOTIDE SEQUENCE</scope>
</reference>
<proteinExistence type="predicted"/>
<dbReference type="EMBL" id="GBXM01104657">
    <property type="protein sequence ID" value="JAH03920.1"/>
    <property type="molecule type" value="Transcribed_RNA"/>
</dbReference>
<sequence length="31" mass="3640">MNQRKVLKSKSTCNLTCNLHPGIERARQERK</sequence>
<evidence type="ECO:0000313" key="1">
    <source>
        <dbReference type="EMBL" id="JAH03920.1"/>
    </source>
</evidence>
<dbReference type="AlphaFoldDB" id="A0A0E9PIL2"/>